<keyword evidence="1" id="KW-0812">Transmembrane</keyword>
<organism evidence="2 3">
    <name type="scientific">Gelidibacter sediminis</name>
    <dbReference type="NCBI Taxonomy" id="1608710"/>
    <lineage>
        <taxon>Bacteria</taxon>
        <taxon>Pseudomonadati</taxon>
        <taxon>Bacteroidota</taxon>
        <taxon>Flavobacteriia</taxon>
        <taxon>Flavobacteriales</taxon>
        <taxon>Flavobacteriaceae</taxon>
        <taxon>Gelidibacter</taxon>
    </lineage>
</organism>
<evidence type="ECO:0000256" key="1">
    <source>
        <dbReference type="SAM" id="Phobius"/>
    </source>
</evidence>
<keyword evidence="3" id="KW-1185">Reference proteome</keyword>
<dbReference type="Proteomes" id="UP000294689">
    <property type="component" value="Unassembled WGS sequence"/>
</dbReference>
<proteinExistence type="predicted"/>
<feature type="transmembrane region" description="Helical" evidence="1">
    <location>
        <begin position="6"/>
        <end position="22"/>
    </location>
</feature>
<reference evidence="2 3" key="1">
    <citation type="submission" date="2019-03" db="EMBL/GenBank/DDBJ databases">
        <title>Genomic Encyclopedia of Archaeal and Bacterial Type Strains, Phase II (KMG-II): from individual species to whole genera.</title>
        <authorList>
            <person name="Goeker M."/>
        </authorList>
    </citation>
    <scope>NUCLEOTIDE SEQUENCE [LARGE SCALE GENOMIC DNA]</scope>
    <source>
        <strain evidence="2 3">DSM 28135</strain>
    </source>
</reference>
<dbReference type="AlphaFoldDB" id="A0A4R7Q7A3"/>
<dbReference type="EMBL" id="SOBW01000007">
    <property type="protein sequence ID" value="TDU43495.1"/>
    <property type="molecule type" value="Genomic_DNA"/>
</dbReference>
<evidence type="ECO:0000313" key="2">
    <source>
        <dbReference type="EMBL" id="TDU43495.1"/>
    </source>
</evidence>
<dbReference type="OrthoDB" id="9906594at2"/>
<accession>A0A4R7Q7A3</accession>
<keyword evidence="1" id="KW-0472">Membrane</keyword>
<sequence length="149" mass="17798">MRNYKYLIISAFLIIIMVLIFLPRPSEKIYIVFNQNEIQCNSNIIEENWQKGSYLICEELKFINFIKNPDKNSFYIDLNKIGKLNITSKRKLLNRFNNDKINREKNNFDLLSRDKKIDFYLMIKDIVINKFEAIPVVEIKVLSLLKLTD</sequence>
<comment type="caution">
    <text evidence="2">The sequence shown here is derived from an EMBL/GenBank/DDBJ whole genome shotgun (WGS) entry which is preliminary data.</text>
</comment>
<gene>
    <name evidence="2" type="ORF">BXY82_0907</name>
</gene>
<dbReference type="RefSeq" id="WP_133756951.1">
    <property type="nucleotide sequence ID" value="NZ_SOBW01000007.1"/>
</dbReference>
<name>A0A4R7Q7A3_9FLAO</name>
<protein>
    <submittedName>
        <fullName evidence="2">Uncharacterized protein</fullName>
    </submittedName>
</protein>
<keyword evidence="1" id="KW-1133">Transmembrane helix</keyword>
<evidence type="ECO:0000313" key="3">
    <source>
        <dbReference type="Proteomes" id="UP000294689"/>
    </source>
</evidence>